<name>A0A4S3KID1_9GAMM</name>
<feature type="transmembrane region" description="Helical" evidence="5">
    <location>
        <begin position="135"/>
        <end position="154"/>
    </location>
</feature>
<feature type="transmembrane region" description="Helical" evidence="5">
    <location>
        <begin position="6"/>
        <end position="28"/>
    </location>
</feature>
<reference evidence="6 7" key="1">
    <citation type="submission" date="2017-02" db="EMBL/GenBank/DDBJ databases">
        <title>Whole genome sequencing of Metallibacterium scheffleri DSM 24874 (T).</title>
        <authorList>
            <person name="Kumar S."/>
            <person name="Patil P."/>
            <person name="Patil P.B."/>
        </authorList>
    </citation>
    <scope>NUCLEOTIDE SEQUENCE [LARGE SCALE GENOMIC DNA]</scope>
    <source>
        <strain evidence="6 7">DSM 24874</strain>
    </source>
</reference>
<dbReference type="Proteomes" id="UP000307749">
    <property type="component" value="Unassembled WGS sequence"/>
</dbReference>
<dbReference type="Pfam" id="PF00146">
    <property type="entry name" value="NADHdh"/>
    <property type="match status" value="1"/>
</dbReference>
<comment type="subcellular location">
    <subcellularLocation>
        <location evidence="1">Membrane</location>
        <topology evidence="1">Multi-pass membrane protein</topology>
    </subcellularLocation>
</comment>
<evidence type="ECO:0000256" key="5">
    <source>
        <dbReference type="SAM" id="Phobius"/>
    </source>
</evidence>
<feature type="transmembrane region" description="Helical" evidence="5">
    <location>
        <begin position="174"/>
        <end position="192"/>
    </location>
</feature>
<evidence type="ECO:0000313" key="7">
    <source>
        <dbReference type="Proteomes" id="UP000307749"/>
    </source>
</evidence>
<feature type="transmembrane region" description="Helical" evidence="5">
    <location>
        <begin position="293"/>
        <end position="314"/>
    </location>
</feature>
<evidence type="ECO:0000256" key="2">
    <source>
        <dbReference type="ARBA" id="ARBA00022692"/>
    </source>
</evidence>
<proteinExistence type="predicted"/>
<evidence type="ECO:0000256" key="3">
    <source>
        <dbReference type="ARBA" id="ARBA00022989"/>
    </source>
</evidence>
<dbReference type="STRING" id="993689.GCA_002077135_00542"/>
<evidence type="ECO:0000256" key="1">
    <source>
        <dbReference type="ARBA" id="ARBA00004141"/>
    </source>
</evidence>
<organism evidence="6 7">
    <name type="scientific">Metallibacterium scheffleri</name>
    <dbReference type="NCBI Taxonomy" id="993689"/>
    <lineage>
        <taxon>Bacteria</taxon>
        <taxon>Pseudomonadati</taxon>
        <taxon>Pseudomonadota</taxon>
        <taxon>Gammaproteobacteria</taxon>
        <taxon>Lysobacterales</taxon>
        <taxon>Rhodanobacteraceae</taxon>
        <taxon>Metallibacterium</taxon>
    </lineage>
</organism>
<keyword evidence="6" id="KW-0456">Lyase</keyword>
<keyword evidence="7" id="KW-1185">Reference proteome</keyword>
<evidence type="ECO:0000313" key="6">
    <source>
        <dbReference type="EMBL" id="THD08320.1"/>
    </source>
</evidence>
<feature type="transmembrane region" description="Helical" evidence="5">
    <location>
        <begin position="235"/>
        <end position="252"/>
    </location>
</feature>
<dbReference type="GO" id="GO:0016829">
    <property type="term" value="F:lyase activity"/>
    <property type="evidence" value="ECO:0007669"/>
    <property type="project" value="UniProtKB-KW"/>
</dbReference>
<dbReference type="OrthoDB" id="9778499at2"/>
<dbReference type="RefSeq" id="WP_081125967.1">
    <property type="nucleotide sequence ID" value="NZ_DAHXOC010000030.1"/>
</dbReference>
<feature type="transmembrane region" description="Helical" evidence="5">
    <location>
        <begin position="70"/>
        <end position="89"/>
    </location>
</feature>
<dbReference type="PANTHER" id="PTHR43359">
    <property type="entry name" value="FORMATE HYDROGENLYASE SUBUNIT 4"/>
    <property type="match status" value="1"/>
</dbReference>
<evidence type="ECO:0000256" key="4">
    <source>
        <dbReference type="ARBA" id="ARBA00023136"/>
    </source>
</evidence>
<keyword evidence="2 5" id="KW-0812">Transmembrane</keyword>
<comment type="caution">
    <text evidence="6">The sequence shown here is derived from an EMBL/GenBank/DDBJ whole genome shotgun (WGS) entry which is preliminary data.</text>
</comment>
<feature type="transmembrane region" description="Helical" evidence="5">
    <location>
        <begin position="258"/>
        <end position="281"/>
    </location>
</feature>
<keyword evidence="4 5" id="KW-0472">Membrane</keyword>
<accession>A0A4S3KID1</accession>
<dbReference type="InterPro" id="IPR052561">
    <property type="entry name" value="ComplexI_Subunit1"/>
</dbReference>
<sequence length="318" mass="33649">MDRVLTLTAALLQPLLLLAAAPLLVAWIRRVKARLQNRRGAPLLTPYRELRKLLGKEAVVARTASPLFRIAPYVVFAATLLAAAALPVLSTLLPGARVADAIALIGLLGLARIMLTLAGLDAGTPFGGMGASREMLVTTFAEPALLLVVFTLAMTTHTTNLASMAASTLAGDSVLRPSYMFALAALLLVGVAECGRIPVDNPSTHLELTMIHEGMLLEYSGRHLALMEWAAQLKLALFAVLTVDLFLPWGLATRLTPLTLLGALAALALKLAALGALLAVSETVLAKMRLFRVPGFLAMAFLLALLGLFAHVILESAL</sequence>
<feature type="transmembrane region" description="Helical" evidence="5">
    <location>
        <begin position="101"/>
        <end position="123"/>
    </location>
</feature>
<dbReference type="EMBL" id="MWQO01000050">
    <property type="protein sequence ID" value="THD08320.1"/>
    <property type="molecule type" value="Genomic_DNA"/>
</dbReference>
<dbReference type="GO" id="GO:0005886">
    <property type="term" value="C:plasma membrane"/>
    <property type="evidence" value="ECO:0007669"/>
    <property type="project" value="TreeGrafter"/>
</dbReference>
<dbReference type="InterPro" id="IPR001694">
    <property type="entry name" value="NADH_UbQ_OxRdtase_su1/FPO"/>
</dbReference>
<dbReference type="PANTHER" id="PTHR43359:SF1">
    <property type="entry name" value="FORMATE HYDROGENLYASE SUBUNIT 4-RELATED"/>
    <property type="match status" value="1"/>
</dbReference>
<protein>
    <submittedName>
        <fullName evidence="6">Formate hydrogenlyase</fullName>
    </submittedName>
</protein>
<keyword evidence="3 5" id="KW-1133">Transmembrane helix</keyword>
<dbReference type="AlphaFoldDB" id="A0A4S3KID1"/>
<gene>
    <name evidence="6" type="ORF">B1806_13120</name>
</gene>